<protein>
    <submittedName>
        <fullName evidence="1">Uncharacterized protein</fullName>
    </submittedName>
</protein>
<proteinExistence type="predicted"/>
<evidence type="ECO:0000313" key="1">
    <source>
        <dbReference type="EMBL" id="SEA74191.1"/>
    </source>
</evidence>
<sequence>MQVDNSLEKTGNPMELLEFLTVYSGCQFISDLKFSTQWKVVLKRISEQEILIYQFSLDEWKQALKYLKNERNSGQSREEILRQLLKE</sequence>
<dbReference type="EMBL" id="FNRK01000026">
    <property type="protein sequence ID" value="SEA74191.1"/>
    <property type="molecule type" value="Genomic_DNA"/>
</dbReference>
<name>A0A1H4DN47_9FIRM</name>
<evidence type="ECO:0000313" key="2">
    <source>
        <dbReference type="Proteomes" id="UP000199394"/>
    </source>
</evidence>
<accession>A0A1H4DN47</accession>
<reference evidence="1 2" key="1">
    <citation type="submission" date="2016-10" db="EMBL/GenBank/DDBJ databases">
        <authorList>
            <person name="de Groot N.N."/>
        </authorList>
    </citation>
    <scope>NUCLEOTIDE SEQUENCE [LARGE SCALE GENOMIC DNA]</scope>
    <source>
        <strain evidence="1 2">SR12</strain>
    </source>
</reference>
<dbReference type="AlphaFoldDB" id="A0A1H4DN47"/>
<keyword evidence="2" id="KW-1185">Reference proteome</keyword>
<dbReference type="Proteomes" id="UP000199394">
    <property type="component" value="Unassembled WGS sequence"/>
</dbReference>
<organism evidence="1 2">
    <name type="scientific">Eubacterium aggregans</name>
    <dbReference type="NCBI Taxonomy" id="81409"/>
    <lineage>
        <taxon>Bacteria</taxon>
        <taxon>Bacillati</taxon>
        <taxon>Bacillota</taxon>
        <taxon>Clostridia</taxon>
        <taxon>Eubacteriales</taxon>
        <taxon>Eubacteriaceae</taxon>
        <taxon>Eubacterium</taxon>
    </lineage>
</organism>
<gene>
    <name evidence="1" type="ORF">SAMN04515656_12626</name>
</gene>